<dbReference type="Pfam" id="PF12419">
    <property type="entry name" value="DUF3670"/>
    <property type="match status" value="1"/>
</dbReference>
<sequence length="918" mass="105541">MIKEKTITLQADFMEDGQCFIWAETKDHFAIPVESWVHHAFAWHEETFFGSVLEETVIDGKTGVRLSPWTALDFFARAPQSSLLDITLGNKAILYRAAAKKLFQAIEEGAFLPDFEKWKEGKFGWKLSENKLENEWLTAALYDLFEKENELQTAWTALTEQYPLIKSENKGIFGFNETFWLERIGWRKDDSPFTVGLRLTEPEEDEEDWVLEILLRGKANADQVVVWNGDESALPKNWKGSLGRIQTESNTWFQTAPWLKGDNNSIRTTLSEAEAWLFLTETSLALAEIGTEVLLPSWWKDLQENSLKLKIQVKSSVGQSQNSFVGLDQLIDFDWKVATGGLELSEEEFRALVDNNRRLINIRGKWVRLDPNFVKQMQAVMKKVNESGLTFADVLAKELLPEEDREQAEEDAVLQGITLELNRHLRKMIKQLTETKHLPEQPVPKGLNGELRPYQKKGMEWLLFLERYGLGGLLADDMGLGKTVQTIAYYLSAKEQGARLPMLIICPTSVLGNWHKEVERFAPDLNVKLHYGAKRANVDTFPAFLDGVDVVLTSYNLAHLDEEVLTSVHWHAVCLDEAQNIKNTYTKQAKAVKKLKANHRIALTGTPIENRLTELWSIFDFLNPGYFGSLSHFREHYVNPVEREEDKQKMKDVQQLIRPFFMRRSKRDPDIELNLPDKQEQKEYCPLTAEQASLYEQTIEDTFKEIEKRSGIERRGAVLSMLTKLKQICNHPSLFLKEEKAENILSRSHKTEKLVDLVSAIRDQQESCLIFTQYISMGNMLSTLLADTFGEPVSFLHGGIQKETRDKMIERFQNGEEKIMILSLKAGGTGLNLTTANHVIHYDRWWNPAVENQATDRAHRIGQKRFVHVHKLITTGTLEEKIDEMLERKQSLSDGIIQSENWITELPTEELRELFALR</sequence>
<dbReference type="InterPro" id="IPR001650">
    <property type="entry name" value="Helicase_C-like"/>
</dbReference>
<dbReference type="Proteomes" id="UP000245998">
    <property type="component" value="Unassembled WGS sequence"/>
</dbReference>
<dbReference type="PROSITE" id="PS51192">
    <property type="entry name" value="HELICASE_ATP_BIND_1"/>
    <property type="match status" value="1"/>
</dbReference>
<dbReference type="GO" id="GO:0016787">
    <property type="term" value="F:hydrolase activity"/>
    <property type="evidence" value="ECO:0007669"/>
    <property type="project" value="UniProtKB-KW"/>
</dbReference>
<dbReference type="CDD" id="cd18012">
    <property type="entry name" value="DEXQc_arch_SWI2_SNF2"/>
    <property type="match status" value="1"/>
</dbReference>
<dbReference type="EMBL" id="QCZG01000038">
    <property type="protein sequence ID" value="PWA08392.1"/>
    <property type="molecule type" value="Genomic_DNA"/>
</dbReference>
<comment type="caution">
    <text evidence="4">The sequence shown here is derived from an EMBL/GenBank/DDBJ whole genome shotgun (WGS) entry which is preliminary data.</text>
</comment>
<dbReference type="Pfam" id="PF00176">
    <property type="entry name" value="SNF2-rel_dom"/>
    <property type="match status" value="1"/>
</dbReference>
<dbReference type="InterPro" id="IPR000330">
    <property type="entry name" value="SNF2_N"/>
</dbReference>
<dbReference type="Pfam" id="PF00271">
    <property type="entry name" value="Helicase_C"/>
    <property type="match status" value="1"/>
</dbReference>
<evidence type="ECO:0000256" key="1">
    <source>
        <dbReference type="ARBA" id="ARBA00022801"/>
    </source>
</evidence>
<evidence type="ECO:0000259" key="3">
    <source>
        <dbReference type="PROSITE" id="PS51194"/>
    </source>
</evidence>
<keyword evidence="5" id="KW-1185">Reference proteome</keyword>
<dbReference type="InterPro" id="IPR022138">
    <property type="entry name" value="DUF3670"/>
</dbReference>
<organism evidence="4 5">
    <name type="scientific">Pueribacillus theae</name>
    <dbReference type="NCBI Taxonomy" id="2171751"/>
    <lineage>
        <taxon>Bacteria</taxon>
        <taxon>Bacillati</taxon>
        <taxon>Bacillota</taxon>
        <taxon>Bacilli</taxon>
        <taxon>Bacillales</taxon>
        <taxon>Bacillaceae</taxon>
        <taxon>Pueribacillus</taxon>
    </lineage>
</organism>
<keyword evidence="1" id="KW-0378">Hydrolase</keyword>
<dbReference type="FunFam" id="3.40.50.300:FF:000533">
    <property type="entry name" value="Helicase, Snf2 family"/>
    <property type="match status" value="1"/>
</dbReference>
<feature type="domain" description="Helicase ATP-binding" evidence="2">
    <location>
        <begin position="463"/>
        <end position="625"/>
    </location>
</feature>
<dbReference type="Gene3D" id="3.40.50.10810">
    <property type="entry name" value="Tandem AAA-ATPase domain"/>
    <property type="match status" value="1"/>
</dbReference>
<dbReference type="GO" id="GO:0004386">
    <property type="term" value="F:helicase activity"/>
    <property type="evidence" value="ECO:0007669"/>
    <property type="project" value="UniProtKB-KW"/>
</dbReference>
<reference evidence="4 5" key="1">
    <citation type="submission" date="2018-04" db="EMBL/GenBank/DDBJ databases">
        <title>Camelliibacillus theae gen. nov., sp. nov., isolated from Pu'er tea.</title>
        <authorList>
            <person name="Niu L."/>
        </authorList>
    </citation>
    <scope>NUCLEOTIDE SEQUENCE [LARGE SCALE GENOMIC DNA]</scope>
    <source>
        <strain evidence="4 5">T8</strain>
    </source>
</reference>
<dbReference type="PROSITE" id="PS51194">
    <property type="entry name" value="HELICASE_CTER"/>
    <property type="match status" value="1"/>
</dbReference>
<keyword evidence="4" id="KW-0347">Helicase</keyword>
<evidence type="ECO:0000259" key="2">
    <source>
        <dbReference type="PROSITE" id="PS51192"/>
    </source>
</evidence>
<dbReference type="GO" id="GO:0005524">
    <property type="term" value="F:ATP binding"/>
    <property type="evidence" value="ECO:0007669"/>
    <property type="project" value="InterPro"/>
</dbReference>
<dbReference type="SMART" id="SM00490">
    <property type="entry name" value="HELICc"/>
    <property type="match status" value="1"/>
</dbReference>
<dbReference type="AlphaFoldDB" id="A0A2U1JTE3"/>
<accession>A0A2U1JTE3</accession>
<keyword evidence="4" id="KW-0547">Nucleotide-binding</keyword>
<dbReference type="InterPro" id="IPR049730">
    <property type="entry name" value="SNF2/RAD54-like_C"/>
</dbReference>
<dbReference type="InterPro" id="IPR014001">
    <property type="entry name" value="Helicase_ATP-bd"/>
</dbReference>
<dbReference type="InterPro" id="IPR038718">
    <property type="entry name" value="SNF2-like_sf"/>
</dbReference>
<evidence type="ECO:0000313" key="4">
    <source>
        <dbReference type="EMBL" id="PWA08392.1"/>
    </source>
</evidence>
<dbReference type="OrthoDB" id="9760715at2"/>
<evidence type="ECO:0000313" key="5">
    <source>
        <dbReference type="Proteomes" id="UP000245998"/>
    </source>
</evidence>
<dbReference type="Gene3D" id="3.40.50.300">
    <property type="entry name" value="P-loop containing nucleotide triphosphate hydrolases"/>
    <property type="match status" value="1"/>
</dbReference>
<dbReference type="PANTHER" id="PTHR10799">
    <property type="entry name" value="SNF2/RAD54 HELICASE FAMILY"/>
    <property type="match status" value="1"/>
</dbReference>
<feature type="domain" description="Helicase C-terminal" evidence="3">
    <location>
        <begin position="753"/>
        <end position="912"/>
    </location>
</feature>
<dbReference type="SUPFAM" id="SSF52540">
    <property type="entry name" value="P-loop containing nucleoside triphosphate hydrolases"/>
    <property type="match status" value="2"/>
</dbReference>
<protein>
    <submittedName>
        <fullName evidence="4">ATP-dependent helicase</fullName>
    </submittedName>
</protein>
<dbReference type="RefSeq" id="WP_116555716.1">
    <property type="nucleotide sequence ID" value="NZ_QCZG01000038.1"/>
</dbReference>
<dbReference type="CDD" id="cd18793">
    <property type="entry name" value="SF2_C_SNF"/>
    <property type="match status" value="1"/>
</dbReference>
<keyword evidence="4" id="KW-0067">ATP-binding</keyword>
<gene>
    <name evidence="4" type="ORF">DCC39_15015</name>
</gene>
<dbReference type="InterPro" id="IPR027417">
    <property type="entry name" value="P-loop_NTPase"/>
</dbReference>
<proteinExistence type="predicted"/>
<name>A0A2U1JTE3_9BACI</name>
<dbReference type="SMART" id="SM00487">
    <property type="entry name" value="DEXDc"/>
    <property type="match status" value="1"/>
</dbReference>